<sequence length="96" mass="10929">VLVAEGEQAGLDVRQLVRSVVEQRVERVPLALEDRDYSSELRLGGGEGLVDCPRQRLPVLLHGNDRARRDVLKQVNYSAMRLLIVHKRFHKLCTTN</sequence>
<dbReference type="Proteomes" id="UP000005239">
    <property type="component" value="Unassembled WGS sequence"/>
</dbReference>
<gene>
    <name evidence="1" type="primary">WBGene00205114</name>
</gene>
<evidence type="ECO:0000313" key="1">
    <source>
        <dbReference type="EnsemblMetazoa" id="PPA32253.1"/>
    </source>
</evidence>
<reference evidence="1" key="2">
    <citation type="submission" date="2022-06" db="UniProtKB">
        <authorList>
            <consortium name="EnsemblMetazoa"/>
        </authorList>
    </citation>
    <scope>IDENTIFICATION</scope>
    <source>
        <strain evidence="1">PS312</strain>
    </source>
</reference>
<keyword evidence="2" id="KW-1185">Reference proteome</keyword>
<proteinExistence type="predicted"/>
<accession>A0A8R1YJ99</accession>
<dbReference type="AlphaFoldDB" id="A0A2A6BXB4"/>
<name>A0A2A6BXB4_PRIPA</name>
<dbReference type="EnsemblMetazoa" id="PPA32253.1">
    <property type="protein sequence ID" value="PPA32253.1"/>
    <property type="gene ID" value="WBGene00205114"/>
</dbReference>
<organism evidence="1 2">
    <name type="scientific">Pristionchus pacificus</name>
    <name type="common">Parasitic nematode worm</name>
    <dbReference type="NCBI Taxonomy" id="54126"/>
    <lineage>
        <taxon>Eukaryota</taxon>
        <taxon>Metazoa</taxon>
        <taxon>Ecdysozoa</taxon>
        <taxon>Nematoda</taxon>
        <taxon>Chromadorea</taxon>
        <taxon>Rhabditida</taxon>
        <taxon>Rhabditina</taxon>
        <taxon>Diplogasteromorpha</taxon>
        <taxon>Diplogasteroidea</taxon>
        <taxon>Neodiplogasteridae</taxon>
        <taxon>Pristionchus</taxon>
    </lineage>
</organism>
<reference evidence="2" key="1">
    <citation type="journal article" date="2008" name="Nat. Genet.">
        <title>The Pristionchus pacificus genome provides a unique perspective on nematode lifestyle and parasitism.</title>
        <authorList>
            <person name="Dieterich C."/>
            <person name="Clifton S.W."/>
            <person name="Schuster L.N."/>
            <person name="Chinwalla A."/>
            <person name="Delehaunty K."/>
            <person name="Dinkelacker I."/>
            <person name="Fulton L."/>
            <person name="Fulton R."/>
            <person name="Godfrey J."/>
            <person name="Minx P."/>
            <person name="Mitreva M."/>
            <person name="Roeseler W."/>
            <person name="Tian H."/>
            <person name="Witte H."/>
            <person name="Yang S.P."/>
            <person name="Wilson R.K."/>
            <person name="Sommer R.J."/>
        </authorList>
    </citation>
    <scope>NUCLEOTIDE SEQUENCE [LARGE SCALE GENOMIC DNA]</scope>
    <source>
        <strain evidence="2">PS312</strain>
    </source>
</reference>
<evidence type="ECO:0000313" key="2">
    <source>
        <dbReference type="Proteomes" id="UP000005239"/>
    </source>
</evidence>
<accession>A0A2A6BXB4</accession>
<protein>
    <submittedName>
        <fullName evidence="1">Uncharacterized protein</fullName>
    </submittedName>
</protein>